<evidence type="ECO:0000256" key="2">
    <source>
        <dbReference type="ARBA" id="ARBA00022670"/>
    </source>
</evidence>
<sequence length="234" mass="24655">WDARNTTPASAPLVNTVGSVNFNDEKAGSSNYGPCVDFFAPGVKITSCGIKSTTATAVKGGTSMAAPVVTGIIATFISLHGNLPPLIMTNILRNLSLKGVLKEIPSGTTNALVRGALHNDATFSMKSLWASARLLDGNKSDDTDDSDEDDDDDSEDDTGDADPAATISVPLVIVSTFPNIDIALDRADYDGGKPQGEALCTLSFADKDYVNGHFDSESVQDEYNQVVFKACTLK</sequence>
<reference evidence="8 9" key="1">
    <citation type="journal article" date="2018" name="Evol. Lett.">
        <title>Horizontal gene cluster transfer increased hallucinogenic mushroom diversity.</title>
        <authorList>
            <person name="Reynolds H.T."/>
            <person name="Vijayakumar V."/>
            <person name="Gluck-Thaler E."/>
            <person name="Korotkin H.B."/>
            <person name="Matheny P.B."/>
            <person name="Slot J.C."/>
        </authorList>
    </citation>
    <scope>NUCLEOTIDE SEQUENCE [LARGE SCALE GENOMIC DNA]</scope>
    <source>
        <strain evidence="8 9">SRW20</strain>
    </source>
</reference>
<evidence type="ECO:0000259" key="7">
    <source>
        <dbReference type="Pfam" id="PF00082"/>
    </source>
</evidence>
<protein>
    <recommendedName>
        <fullName evidence="7">Peptidase S8/S53 domain-containing protein</fullName>
    </recommendedName>
</protein>
<dbReference type="PANTHER" id="PTHR43806">
    <property type="entry name" value="PEPTIDASE S8"/>
    <property type="match status" value="1"/>
</dbReference>
<feature type="compositionally biased region" description="Acidic residues" evidence="6">
    <location>
        <begin position="142"/>
        <end position="160"/>
    </location>
</feature>
<evidence type="ECO:0000313" key="8">
    <source>
        <dbReference type="EMBL" id="PPQ83688.1"/>
    </source>
</evidence>
<feature type="non-terminal residue" evidence="8">
    <location>
        <position position="1"/>
    </location>
</feature>
<dbReference type="InterPro" id="IPR050131">
    <property type="entry name" value="Peptidase_S8_subtilisin-like"/>
</dbReference>
<feature type="region of interest" description="Disordered" evidence="6">
    <location>
        <begin position="138"/>
        <end position="163"/>
    </location>
</feature>
<evidence type="ECO:0000256" key="1">
    <source>
        <dbReference type="ARBA" id="ARBA00011073"/>
    </source>
</evidence>
<dbReference type="Proteomes" id="UP000284706">
    <property type="component" value="Unassembled WGS sequence"/>
</dbReference>
<keyword evidence="9" id="KW-1185">Reference proteome</keyword>
<name>A0A409WYT3_9AGAR</name>
<dbReference type="OrthoDB" id="19448at2759"/>
<evidence type="ECO:0000256" key="3">
    <source>
        <dbReference type="ARBA" id="ARBA00022801"/>
    </source>
</evidence>
<dbReference type="PROSITE" id="PS00138">
    <property type="entry name" value="SUBTILASE_SER"/>
    <property type="match status" value="1"/>
</dbReference>
<feature type="domain" description="Peptidase S8/S53" evidence="7">
    <location>
        <begin position="7"/>
        <end position="93"/>
    </location>
</feature>
<dbReference type="InterPro" id="IPR023828">
    <property type="entry name" value="Peptidase_S8_Ser-AS"/>
</dbReference>
<dbReference type="AlphaFoldDB" id="A0A409WYT3"/>
<gene>
    <name evidence="8" type="ORF">CVT26_006227</name>
</gene>
<dbReference type="Gene3D" id="3.40.50.200">
    <property type="entry name" value="Peptidase S8/S53 domain"/>
    <property type="match status" value="1"/>
</dbReference>
<keyword evidence="2" id="KW-0645">Protease</keyword>
<evidence type="ECO:0000256" key="4">
    <source>
        <dbReference type="ARBA" id="ARBA00022825"/>
    </source>
</evidence>
<keyword evidence="3" id="KW-0378">Hydrolase</keyword>
<keyword evidence="4" id="KW-0720">Serine protease</keyword>
<dbReference type="GO" id="GO:0006508">
    <property type="term" value="P:proteolysis"/>
    <property type="evidence" value="ECO:0007669"/>
    <property type="project" value="UniProtKB-KW"/>
</dbReference>
<dbReference type="PANTHER" id="PTHR43806:SF11">
    <property type="entry name" value="CEREVISIN-RELATED"/>
    <property type="match status" value="1"/>
</dbReference>
<evidence type="ECO:0000256" key="6">
    <source>
        <dbReference type="SAM" id="MobiDB-lite"/>
    </source>
</evidence>
<comment type="caution">
    <text evidence="8">The sequence shown here is derived from an EMBL/GenBank/DDBJ whole genome shotgun (WGS) entry which is preliminary data.</text>
</comment>
<dbReference type="GO" id="GO:0005615">
    <property type="term" value="C:extracellular space"/>
    <property type="evidence" value="ECO:0007669"/>
    <property type="project" value="TreeGrafter"/>
</dbReference>
<dbReference type="GO" id="GO:0004252">
    <property type="term" value="F:serine-type endopeptidase activity"/>
    <property type="evidence" value="ECO:0007669"/>
    <property type="project" value="InterPro"/>
</dbReference>
<dbReference type="InterPro" id="IPR000209">
    <property type="entry name" value="Peptidase_S8/S53_dom"/>
</dbReference>
<dbReference type="Pfam" id="PF00082">
    <property type="entry name" value="Peptidase_S8"/>
    <property type="match status" value="1"/>
</dbReference>
<dbReference type="STRING" id="231916.A0A409WYT3"/>
<dbReference type="SUPFAM" id="SSF52743">
    <property type="entry name" value="Subtilisin-like"/>
    <property type="match status" value="1"/>
</dbReference>
<comment type="similarity">
    <text evidence="1 5">Belongs to the peptidase S8 family.</text>
</comment>
<accession>A0A409WYT3</accession>
<dbReference type="PROSITE" id="PS51892">
    <property type="entry name" value="SUBTILASE"/>
    <property type="match status" value="1"/>
</dbReference>
<dbReference type="EMBL" id="NHYE01004590">
    <property type="protein sequence ID" value="PPQ83688.1"/>
    <property type="molecule type" value="Genomic_DNA"/>
</dbReference>
<organism evidence="8 9">
    <name type="scientific">Gymnopilus dilepis</name>
    <dbReference type="NCBI Taxonomy" id="231916"/>
    <lineage>
        <taxon>Eukaryota</taxon>
        <taxon>Fungi</taxon>
        <taxon>Dikarya</taxon>
        <taxon>Basidiomycota</taxon>
        <taxon>Agaricomycotina</taxon>
        <taxon>Agaricomycetes</taxon>
        <taxon>Agaricomycetidae</taxon>
        <taxon>Agaricales</taxon>
        <taxon>Agaricineae</taxon>
        <taxon>Hymenogastraceae</taxon>
        <taxon>Gymnopilus</taxon>
    </lineage>
</organism>
<evidence type="ECO:0000313" key="9">
    <source>
        <dbReference type="Proteomes" id="UP000284706"/>
    </source>
</evidence>
<dbReference type="InterPro" id="IPR036852">
    <property type="entry name" value="Peptidase_S8/S53_dom_sf"/>
</dbReference>
<dbReference type="InParanoid" id="A0A409WYT3"/>
<comment type="caution">
    <text evidence="5">Lacks conserved residue(s) required for the propagation of feature annotation.</text>
</comment>
<proteinExistence type="inferred from homology"/>
<evidence type="ECO:0000256" key="5">
    <source>
        <dbReference type="PROSITE-ProRule" id="PRU01240"/>
    </source>
</evidence>